<keyword evidence="6" id="KW-1185">Reference proteome</keyword>
<accession>A0A1I4E5X1</accession>
<reference evidence="5 6" key="1">
    <citation type="submission" date="2016-10" db="EMBL/GenBank/DDBJ databases">
        <authorList>
            <person name="Varghese N."/>
            <person name="Submissions S."/>
        </authorList>
    </citation>
    <scope>NUCLEOTIDE SEQUENCE [LARGE SCALE GENOMIC DNA]</scope>
    <source>
        <strain evidence="5 6">DSM 16392</strain>
    </source>
</reference>
<feature type="chain" id="PRO_5045074166" evidence="3">
    <location>
        <begin position="24"/>
        <end position="633"/>
    </location>
</feature>
<dbReference type="EMBL" id="FOSK01000014">
    <property type="protein sequence ID" value="SFL01152.1"/>
    <property type="molecule type" value="Genomic_DNA"/>
</dbReference>
<evidence type="ECO:0000313" key="5">
    <source>
        <dbReference type="EMBL" id="SFL01152.1"/>
    </source>
</evidence>
<protein>
    <submittedName>
        <fullName evidence="5">Peptide/nickel transport system substrate-binding protein</fullName>
    </submittedName>
</protein>
<dbReference type="SUPFAM" id="SSF53850">
    <property type="entry name" value="Periplasmic binding protein-like II"/>
    <property type="match status" value="1"/>
</dbReference>
<proteinExistence type="inferred from homology"/>
<dbReference type="InterPro" id="IPR039424">
    <property type="entry name" value="SBP_5"/>
</dbReference>
<dbReference type="InterPro" id="IPR000914">
    <property type="entry name" value="SBP_5_dom"/>
</dbReference>
<dbReference type="CDD" id="cd08500">
    <property type="entry name" value="PBP2_NikA_DppA_OppA_like_4"/>
    <property type="match status" value="1"/>
</dbReference>
<dbReference type="PANTHER" id="PTHR30290">
    <property type="entry name" value="PERIPLASMIC BINDING COMPONENT OF ABC TRANSPORTER"/>
    <property type="match status" value="1"/>
</dbReference>
<gene>
    <name evidence="5" type="ORF">SAMN04488518_1141</name>
</gene>
<evidence type="ECO:0000256" key="2">
    <source>
        <dbReference type="ARBA" id="ARBA00005695"/>
    </source>
</evidence>
<organism evidence="5 6">
    <name type="scientific">Pseudovibrio ascidiaceicola</name>
    <dbReference type="NCBI Taxonomy" id="285279"/>
    <lineage>
        <taxon>Bacteria</taxon>
        <taxon>Pseudomonadati</taxon>
        <taxon>Pseudomonadota</taxon>
        <taxon>Alphaproteobacteria</taxon>
        <taxon>Hyphomicrobiales</taxon>
        <taxon>Stappiaceae</taxon>
        <taxon>Pseudovibrio</taxon>
    </lineage>
</organism>
<feature type="domain" description="Solute-binding protein family 5" evidence="4">
    <location>
        <begin position="100"/>
        <end position="522"/>
    </location>
</feature>
<evidence type="ECO:0000256" key="3">
    <source>
        <dbReference type="SAM" id="SignalP"/>
    </source>
</evidence>
<sequence>MKSVTLTSIAALTLPFLAANGWAYNEAPMLKQLVEAGQLPPVEERLPKNPRVIPVYDSIGTYGGVMKRAFKGPSDRWGPTKLMEERVVETYMDGDKNLSLVPGWVGEYSVSEDAREFTFTIREGLRWSDGAPVTTRDVRFWYEDVFLNEDLMPSIKALYTSNGVPMKLSFADDYTFTVSFEKPYPLFLTVLAKESTGRPGLDRPGFIEPFHYLKDYHPAYADTAKLEAAIAKYGAKKWTDLWDSKGQIQAWWFNPNMPVLTAWRVKTPPPSDTVVMERNPYYYGVDAEGNQLPYIDQIEHRLFQDPQAINFMAIQGEIDLQNRHINVADFTLLKENEAKGDYTIEKWTKALTWSIIPNLNSKDKIKQALFEDIRFREALNISVDRETVNELAFSGLGEARQASPISGSPFYDEEAEARWTEYDPDKAAELLDAIGLTEQDGDGYRLMSDGRRLSLVLETRWDIQGELLEVVRTYWQDVGIEVLVRIIDRTLYQQHVDTADFDMVLDTFDRSSVITADPLRFLGRYGFAQSYFNWWSTNGKSGEEPPKDHPIRDVWKAWEGAQTAHSLEEANAYAQQMVTLHKQYGWHVGLVGETPAVYVRKNSLKNFPAGFVHDDALRGVGLAYPQQLYFSQD</sequence>
<feature type="signal peptide" evidence="3">
    <location>
        <begin position="1"/>
        <end position="23"/>
    </location>
</feature>
<comment type="similarity">
    <text evidence="2">Belongs to the bacterial solute-binding protein 5 family.</text>
</comment>
<dbReference type="PANTHER" id="PTHR30290:SF62">
    <property type="entry name" value="OLIGOPEPTIDE ABC TRANSPORTER, PERIPLASMIC OLIGOPEPTIDE-BINDING PROTEIN"/>
    <property type="match status" value="1"/>
</dbReference>
<evidence type="ECO:0000313" key="6">
    <source>
        <dbReference type="Proteomes" id="UP000199598"/>
    </source>
</evidence>
<keyword evidence="3" id="KW-0732">Signal</keyword>
<dbReference type="RefSeq" id="WP_093523033.1">
    <property type="nucleotide sequence ID" value="NZ_FOSK01000014.1"/>
</dbReference>
<name>A0A1I4E5X1_9HYPH</name>
<dbReference type="Proteomes" id="UP000199598">
    <property type="component" value="Unassembled WGS sequence"/>
</dbReference>
<evidence type="ECO:0000256" key="1">
    <source>
        <dbReference type="ARBA" id="ARBA00004418"/>
    </source>
</evidence>
<dbReference type="Gene3D" id="3.40.190.10">
    <property type="entry name" value="Periplasmic binding protein-like II"/>
    <property type="match status" value="1"/>
</dbReference>
<evidence type="ECO:0000259" key="4">
    <source>
        <dbReference type="Pfam" id="PF00496"/>
    </source>
</evidence>
<comment type="caution">
    <text evidence="5">The sequence shown here is derived from an EMBL/GenBank/DDBJ whole genome shotgun (WGS) entry which is preliminary data.</text>
</comment>
<dbReference type="Pfam" id="PF00496">
    <property type="entry name" value="SBP_bac_5"/>
    <property type="match status" value="1"/>
</dbReference>
<dbReference type="Gene3D" id="3.10.105.10">
    <property type="entry name" value="Dipeptide-binding Protein, Domain 3"/>
    <property type="match status" value="1"/>
</dbReference>
<comment type="subcellular location">
    <subcellularLocation>
        <location evidence="1">Periplasm</location>
    </subcellularLocation>
</comment>